<evidence type="ECO:0000256" key="4">
    <source>
        <dbReference type="ARBA" id="ARBA00022842"/>
    </source>
</evidence>
<organism evidence="5 6">
    <name type="scientific">Linum tenue</name>
    <dbReference type="NCBI Taxonomy" id="586396"/>
    <lineage>
        <taxon>Eukaryota</taxon>
        <taxon>Viridiplantae</taxon>
        <taxon>Streptophyta</taxon>
        <taxon>Embryophyta</taxon>
        <taxon>Tracheophyta</taxon>
        <taxon>Spermatophyta</taxon>
        <taxon>Magnoliopsida</taxon>
        <taxon>eudicotyledons</taxon>
        <taxon>Gunneridae</taxon>
        <taxon>Pentapetalae</taxon>
        <taxon>rosids</taxon>
        <taxon>fabids</taxon>
        <taxon>Malpighiales</taxon>
        <taxon>Linaceae</taxon>
        <taxon>Linum</taxon>
    </lineage>
</organism>
<keyword evidence="6" id="KW-1185">Reference proteome</keyword>
<protein>
    <submittedName>
        <fullName evidence="5">Uncharacterized protein</fullName>
    </submittedName>
</protein>
<evidence type="ECO:0000256" key="2">
    <source>
        <dbReference type="ARBA" id="ARBA00022679"/>
    </source>
</evidence>
<name>A0AAV0MAF0_9ROSI</name>
<comment type="caution">
    <text evidence="5">The sequence shown here is derived from an EMBL/GenBank/DDBJ whole genome shotgun (WGS) entry which is preliminary data.</text>
</comment>
<dbReference type="PANTHER" id="PTHR31009">
    <property type="entry name" value="S-ADENOSYL-L-METHIONINE:CARBOXYL METHYLTRANSFERASE FAMILY PROTEIN"/>
    <property type="match status" value="1"/>
</dbReference>
<dbReference type="InterPro" id="IPR042086">
    <property type="entry name" value="MeTrfase_capping"/>
</dbReference>
<reference evidence="5" key="1">
    <citation type="submission" date="2022-08" db="EMBL/GenBank/DDBJ databases">
        <authorList>
            <person name="Gutierrez-Valencia J."/>
        </authorList>
    </citation>
    <scope>NUCLEOTIDE SEQUENCE</scope>
</reference>
<evidence type="ECO:0000256" key="3">
    <source>
        <dbReference type="ARBA" id="ARBA00022723"/>
    </source>
</evidence>
<keyword evidence="3" id="KW-0479">Metal-binding</keyword>
<dbReference type="AlphaFoldDB" id="A0AAV0MAF0"/>
<keyword evidence="1" id="KW-0489">Methyltransferase</keyword>
<sequence>MEMANVLHMNGGLEDTSYAMNSLLQRKGISRTLPITKETVVKLMRSSSFPKGRLVMADLGCASGPNTLLLVSEVIKAVHKLSRELGQECPELQVFLNDLPGNDFNNVFTSIQGFKENMKKEMGEPNSEPPLMISIVGVPGSFYDRLFLTDSLHFIHSSYSLHWRSRVPQGLEENKGNIYLTSSSPPGVLEAYCKQFQTDFSSFLKFRSQELVTGGRMVLTIPARRGEQHSEKECCYLLMSMALNQMILAMQGLIDQQKLDSFNLPLYMPSAMEVETEVRKQGSFAIEHLELWDMDWNVYEGEANLAGDGGYNLSKCMEAVFDPVIAHHFHLSREITDEVFKRYALLLSDWMAKVSPAFVSLTVSLTKRH</sequence>
<dbReference type="Gene3D" id="3.40.50.150">
    <property type="entry name" value="Vaccinia Virus protein VP39"/>
    <property type="match status" value="1"/>
</dbReference>
<keyword evidence="2" id="KW-0808">Transferase</keyword>
<gene>
    <name evidence="5" type="ORF">LITE_LOCUS27640</name>
</gene>
<dbReference type="SUPFAM" id="SSF53335">
    <property type="entry name" value="S-adenosyl-L-methionine-dependent methyltransferases"/>
    <property type="match status" value="1"/>
</dbReference>
<dbReference type="InterPro" id="IPR005299">
    <property type="entry name" value="MeTrfase_7"/>
</dbReference>
<dbReference type="Gene3D" id="1.10.1200.270">
    <property type="entry name" value="Methyltransferase, alpha-helical capping domain"/>
    <property type="match status" value="1"/>
</dbReference>
<dbReference type="GO" id="GO:0046872">
    <property type="term" value="F:metal ion binding"/>
    <property type="evidence" value="ECO:0007669"/>
    <property type="project" value="UniProtKB-KW"/>
</dbReference>
<dbReference type="EMBL" id="CAMGYJ010000007">
    <property type="protein sequence ID" value="CAI0443380.1"/>
    <property type="molecule type" value="Genomic_DNA"/>
</dbReference>
<dbReference type="Proteomes" id="UP001154282">
    <property type="component" value="Unassembled WGS sequence"/>
</dbReference>
<dbReference type="GO" id="GO:0032259">
    <property type="term" value="P:methylation"/>
    <property type="evidence" value="ECO:0007669"/>
    <property type="project" value="UniProtKB-KW"/>
</dbReference>
<dbReference type="InterPro" id="IPR029063">
    <property type="entry name" value="SAM-dependent_MTases_sf"/>
</dbReference>
<proteinExistence type="predicted"/>
<evidence type="ECO:0000313" key="5">
    <source>
        <dbReference type="EMBL" id="CAI0443380.1"/>
    </source>
</evidence>
<evidence type="ECO:0000313" key="6">
    <source>
        <dbReference type="Proteomes" id="UP001154282"/>
    </source>
</evidence>
<keyword evidence="4" id="KW-0460">Magnesium</keyword>
<accession>A0AAV0MAF0</accession>
<dbReference type="Pfam" id="PF03492">
    <property type="entry name" value="Methyltransf_7"/>
    <property type="match status" value="1"/>
</dbReference>
<evidence type="ECO:0000256" key="1">
    <source>
        <dbReference type="ARBA" id="ARBA00022603"/>
    </source>
</evidence>
<dbReference type="GO" id="GO:0008168">
    <property type="term" value="F:methyltransferase activity"/>
    <property type="evidence" value="ECO:0007669"/>
    <property type="project" value="UniProtKB-KW"/>
</dbReference>